<protein>
    <submittedName>
        <fullName evidence="2">Acyl-CoA N-acyltransferase</fullName>
    </submittedName>
</protein>
<proteinExistence type="predicted"/>
<evidence type="ECO:0000313" key="2">
    <source>
        <dbReference type="EMBL" id="KAJ7638976.1"/>
    </source>
</evidence>
<dbReference type="GO" id="GO:0009100">
    <property type="term" value="P:glycoprotein metabolic process"/>
    <property type="evidence" value="ECO:0007669"/>
    <property type="project" value="TreeGrafter"/>
</dbReference>
<dbReference type="Gene3D" id="3.40.630.30">
    <property type="match status" value="1"/>
</dbReference>
<dbReference type="GO" id="GO:0016747">
    <property type="term" value="F:acyltransferase activity, transferring groups other than amino-acyl groups"/>
    <property type="evidence" value="ECO:0007669"/>
    <property type="project" value="InterPro"/>
</dbReference>
<keyword evidence="3" id="KW-1185">Reference proteome</keyword>
<dbReference type="CDD" id="cd04301">
    <property type="entry name" value="NAT_SF"/>
    <property type="match status" value="1"/>
</dbReference>
<accession>A0AAD7C532</accession>
<dbReference type="InterPro" id="IPR016181">
    <property type="entry name" value="Acyl_CoA_acyltransferase"/>
</dbReference>
<evidence type="ECO:0000313" key="3">
    <source>
        <dbReference type="Proteomes" id="UP001221142"/>
    </source>
</evidence>
<dbReference type="InterPro" id="IPR000182">
    <property type="entry name" value="GNAT_dom"/>
</dbReference>
<dbReference type="AlphaFoldDB" id="A0AAD7C532"/>
<dbReference type="EMBL" id="JARKIF010000005">
    <property type="protein sequence ID" value="KAJ7638976.1"/>
    <property type="molecule type" value="Genomic_DNA"/>
</dbReference>
<dbReference type="GO" id="GO:0016231">
    <property type="term" value="F:beta-N-acetylglucosaminidase activity"/>
    <property type="evidence" value="ECO:0007669"/>
    <property type="project" value="TreeGrafter"/>
</dbReference>
<dbReference type="SUPFAM" id="SSF55729">
    <property type="entry name" value="Acyl-CoA N-acyltransferases (Nat)"/>
    <property type="match status" value="1"/>
</dbReference>
<reference evidence="2" key="1">
    <citation type="submission" date="2023-03" db="EMBL/GenBank/DDBJ databases">
        <title>Massive genome expansion in bonnet fungi (Mycena s.s.) driven by repeated elements and novel gene families across ecological guilds.</title>
        <authorList>
            <consortium name="Lawrence Berkeley National Laboratory"/>
            <person name="Harder C.B."/>
            <person name="Miyauchi S."/>
            <person name="Viragh M."/>
            <person name="Kuo A."/>
            <person name="Thoen E."/>
            <person name="Andreopoulos B."/>
            <person name="Lu D."/>
            <person name="Skrede I."/>
            <person name="Drula E."/>
            <person name="Henrissat B."/>
            <person name="Morin E."/>
            <person name="Kohler A."/>
            <person name="Barry K."/>
            <person name="LaButti K."/>
            <person name="Morin E."/>
            <person name="Salamov A."/>
            <person name="Lipzen A."/>
            <person name="Mereny Z."/>
            <person name="Hegedus B."/>
            <person name="Baldrian P."/>
            <person name="Stursova M."/>
            <person name="Weitz H."/>
            <person name="Taylor A."/>
            <person name="Grigoriev I.V."/>
            <person name="Nagy L.G."/>
            <person name="Martin F."/>
            <person name="Kauserud H."/>
        </authorList>
    </citation>
    <scope>NUCLEOTIDE SEQUENCE</scope>
    <source>
        <strain evidence="2">9284</strain>
    </source>
</reference>
<dbReference type="PANTHER" id="PTHR13170:SF16">
    <property type="entry name" value="PROTEIN O-GLCNACASE"/>
    <property type="match status" value="1"/>
</dbReference>
<dbReference type="PANTHER" id="PTHR13170">
    <property type="entry name" value="O-GLCNACASE"/>
    <property type="match status" value="1"/>
</dbReference>
<dbReference type="Pfam" id="PF00583">
    <property type="entry name" value="Acetyltransf_1"/>
    <property type="match status" value="1"/>
</dbReference>
<dbReference type="PROSITE" id="PS51186">
    <property type="entry name" value="GNAT"/>
    <property type="match status" value="1"/>
</dbReference>
<evidence type="ECO:0000259" key="1">
    <source>
        <dbReference type="PROSITE" id="PS51186"/>
    </source>
</evidence>
<organism evidence="2 3">
    <name type="scientific">Roridomyces roridus</name>
    <dbReference type="NCBI Taxonomy" id="1738132"/>
    <lineage>
        <taxon>Eukaryota</taxon>
        <taxon>Fungi</taxon>
        <taxon>Dikarya</taxon>
        <taxon>Basidiomycota</taxon>
        <taxon>Agaricomycotina</taxon>
        <taxon>Agaricomycetes</taxon>
        <taxon>Agaricomycetidae</taxon>
        <taxon>Agaricales</taxon>
        <taxon>Marasmiineae</taxon>
        <taxon>Mycenaceae</taxon>
        <taxon>Roridomyces</taxon>
    </lineage>
</organism>
<dbReference type="InterPro" id="IPR051822">
    <property type="entry name" value="Glycosyl_Hydrolase_84"/>
</dbReference>
<dbReference type="Proteomes" id="UP001221142">
    <property type="component" value="Unassembled WGS sequence"/>
</dbReference>
<gene>
    <name evidence="2" type="ORF">FB45DRAFT_417661</name>
</gene>
<sequence>MSITIRKATEADGPSLSVICLLTADAGNSAEHLHDYGELPGLVYAVPYIKLPNTWAFVLVDGSAVVGYIVGSQDTRAYEDYAQKHWWPVQAEKYPPERAQRPDDKKYAMLLRNMHTAEEPNISFSPAHLHINMLEEYRGKGWGRRMINTAVEYLKEQGLPGVWLGMDPRNVDARKFYERLGFVGIEGSPEHVVGLSFN</sequence>
<feature type="domain" description="N-acetyltransferase" evidence="1">
    <location>
        <begin position="3"/>
        <end position="198"/>
    </location>
</feature>
<comment type="caution">
    <text evidence="2">The sequence shown here is derived from an EMBL/GenBank/DDBJ whole genome shotgun (WGS) entry which is preliminary data.</text>
</comment>
<name>A0AAD7C532_9AGAR</name>